<keyword evidence="2 6" id="KW-0698">rRNA processing</keyword>
<keyword evidence="3 6" id="KW-0489">Methyltransferase</keyword>
<dbReference type="HAMAP" id="MF_01007">
    <property type="entry name" value="16SrRNA_methyltr_H"/>
    <property type="match status" value="1"/>
</dbReference>
<evidence type="ECO:0000256" key="3">
    <source>
        <dbReference type="ARBA" id="ARBA00022603"/>
    </source>
</evidence>
<dbReference type="STRING" id="1798650.A2945_04535"/>
<feature type="binding site" evidence="6">
    <location>
        <position position="69"/>
    </location>
    <ligand>
        <name>S-adenosyl-L-methionine</name>
        <dbReference type="ChEBI" id="CHEBI:59789"/>
    </ligand>
</feature>
<dbReference type="PIRSF" id="PIRSF004486">
    <property type="entry name" value="MraW"/>
    <property type="match status" value="1"/>
</dbReference>
<keyword evidence="5 6" id="KW-0949">S-adenosyl-L-methionine</keyword>
<dbReference type="GO" id="GO:0070475">
    <property type="term" value="P:rRNA base methylation"/>
    <property type="evidence" value="ECO:0007669"/>
    <property type="project" value="UniProtKB-UniRule"/>
</dbReference>
<dbReference type="SUPFAM" id="SSF81799">
    <property type="entry name" value="Putative methyltransferase TM0872, insert domain"/>
    <property type="match status" value="1"/>
</dbReference>
<sequence length="320" mass="35571">MEREKHEHNDAPRSTLHASGHKPVLLHEVIQFLDPRPEDFVIDGTLDGGGHAAVMLEKVGPKGMVLGVDLDETMIARAKERFGSAKNFLGVHGNYAELPEVLKREKLGKADGLLLDLGFSSEQLEHSGRGFSFSAKGGSASGGERDEPLLMTYDFAAPPVKQIIRELDETTLAKIIFELSGEKFARRIARAIKEEGRKRRIETTGELAAVIARAVPRHYERGRINPATRTFQALRIYANHELENLESALANLNEAMKSGGRVVVISFHSLEDRIVKNVFRRMEKENIISILTKKPVMPSAEEISQNPRSRSAKLRAVVIK</sequence>
<dbReference type="InterPro" id="IPR029063">
    <property type="entry name" value="SAM-dependent_MTases_sf"/>
</dbReference>
<evidence type="ECO:0000256" key="2">
    <source>
        <dbReference type="ARBA" id="ARBA00022552"/>
    </source>
</evidence>
<dbReference type="Proteomes" id="UP000178880">
    <property type="component" value="Unassembled WGS sequence"/>
</dbReference>
<feature type="binding site" evidence="6">
    <location>
        <position position="95"/>
    </location>
    <ligand>
        <name>S-adenosyl-L-methionine</name>
        <dbReference type="ChEBI" id="CHEBI:59789"/>
    </ligand>
</feature>
<evidence type="ECO:0000313" key="8">
    <source>
        <dbReference type="Proteomes" id="UP000178880"/>
    </source>
</evidence>
<name>A0A1G2CFV8_9BACT</name>
<dbReference type="InterPro" id="IPR023397">
    <property type="entry name" value="SAM-dep_MeTrfase_MraW_recog"/>
</dbReference>
<dbReference type="Gene3D" id="3.40.50.150">
    <property type="entry name" value="Vaccinia Virus protein VP39"/>
    <property type="match status" value="1"/>
</dbReference>
<dbReference type="SUPFAM" id="SSF53335">
    <property type="entry name" value="S-adenosyl-L-methionine-dependent methyltransferases"/>
    <property type="match status" value="1"/>
</dbReference>
<comment type="similarity">
    <text evidence="1 6">Belongs to the methyltransferase superfamily. RsmH family.</text>
</comment>
<gene>
    <name evidence="6" type="primary">rsmH</name>
    <name evidence="7" type="ORF">A2945_04535</name>
</gene>
<organism evidence="7 8">
    <name type="scientific">Candidatus Liptonbacteria bacterium RIFCSPLOWO2_01_FULL_52_25</name>
    <dbReference type="NCBI Taxonomy" id="1798650"/>
    <lineage>
        <taxon>Bacteria</taxon>
        <taxon>Candidatus Liptoniibacteriota</taxon>
    </lineage>
</organism>
<dbReference type="PANTHER" id="PTHR11265:SF0">
    <property type="entry name" value="12S RRNA N4-METHYLCYTIDINE METHYLTRANSFERASE"/>
    <property type="match status" value="1"/>
</dbReference>
<comment type="function">
    <text evidence="6">Specifically methylates the N4 position of cytidine in position 1402 (C1402) of 16S rRNA.</text>
</comment>
<comment type="catalytic activity">
    <reaction evidence="6">
        <text>cytidine(1402) in 16S rRNA + S-adenosyl-L-methionine = N(4)-methylcytidine(1402) in 16S rRNA + S-adenosyl-L-homocysteine + H(+)</text>
        <dbReference type="Rhea" id="RHEA:42928"/>
        <dbReference type="Rhea" id="RHEA-COMP:10286"/>
        <dbReference type="Rhea" id="RHEA-COMP:10287"/>
        <dbReference type="ChEBI" id="CHEBI:15378"/>
        <dbReference type="ChEBI" id="CHEBI:57856"/>
        <dbReference type="ChEBI" id="CHEBI:59789"/>
        <dbReference type="ChEBI" id="CHEBI:74506"/>
        <dbReference type="ChEBI" id="CHEBI:82748"/>
        <dbReference type="EC" id="2.1.1.199"/>
    </reaction>
</comment>
<evidence type="ECO:0000313" key="7">
    <source>
        <dbReference type="EMBL" id="OGZ00266.1"/>
    </source>
</evidence>
<dbReference type="AlphaFoldDB" id="A0A1G2CFV8"/>
<evidence type="ECO:0000256" key="1">
    <source>
        <dbReference type="ARBA" id="ARBA00010396"/>
    </source>
</evidence>
<dbReference type="NCBIfam" id="TIGR00006">
    <property type="entry name" value="16S rRNA (cytosine(1402)-N(4))-methyltransferase RsmH"/>
    <property type="match status" value="1"/>
</dbReference>
<dbReference type="Gene3D" id="1.10.150.170">
    <property type="entry name" value="Putative methyltransferase TM0872, insert domain"/>
    <property type="match status" value="1"/>
</dbReference>
<proteinExistence type="inferred from homology"/>
<keyword evidence="6" id="KW-0963">Cytoplasm</keyword>
<comment type="subcellular location">
    <subcellularLocation>
        <location evidence="6">Cytoplasm</location>
    </subcellularLocation>
</comment>
<feature type="binding site" evidence="6">
    <location>
        <position position="116"/>
    </location>
    <ligand>
        <name>S-adenosyl-L-methionine</name>
        <dbReference type="ChEBI" id="CHEBI:59789"/>
    </ligand>
</feature>
<dbReference type="EC" id="2.1.1.199" evidence="6"/>
<evidence type="ECO:0000256" key="6">
    <source>
        <dbReference type="HAMAP-Rule" id="MF_01007"/>
    </source>
</evidence>
<reference evidence="7 8" key="1">
    <citation type="journal article" date="2016" name="Nat. Commun.">
        <title>Thousands of microbial genomes shed light on interconnected biogeochemical processes in an aquifer system.</title>
        <authorList>
            <person name="Anantharaman K."/>
            <person name="Brown C.T."/>
            <person name="Hug L.A."/>
            <person name="Sharon I."/>
            <person name="Castelle C.J."/>
            <person name="Probst A.J."/>
            <person name="Thomas B.C."/>
            <person name="Singh A."/>
            <person name="Wilkins M.J."/>
            <person name="Karaoz U."/>
            <person name="Brodie E.L."/>
            <person name="Williams K.H."/>
            <person name="Hubbard S.S."/>
            <person name="Banfield J.F."/>
        </authorList>
    </citation>
    <scope>NUCLEOTIDE SEQUENCE [LARGE SCALE GENOMIC DNA]</scope>
</reference>
<dbReference type="InterPro" id="IPR002903">
    <property type="entry name" value="RsmH"/>
</dbReference>
<accession>A0A1G2CFV8</accession>
<keyword evidence="4 6" id="KW-0808">Transferase</keyword>
<protein>
    <recommendedName>
        <fullName evidence="6">Ribosomal RNA small subunit methyltransferase H</fullName>
        <ecNumber evidence="6">2.1.1.199</ecNumber>
    </recommendedName>
    <alternativeName>
        <fullName evidence="6">16S rRNA m(4)C1402 methyltransferase</fullName>
    </alternativeName>
    <alternativeName>
        <fullName evidence="6">rRNA (cytosine-N(4)-)-methyltransferase RsmH</fullName>
    </alternativeName>
</protein>
<comment type="caution">
    <text evidence="7">The sequence shown here is derived from an EMBL/GenBank/DDBJ whole genome shotgun (WGS) entry which is preliminary data.</text>
</comment>
<dbReference type="PANTHER" id="PTHR11265">
    <property type="entry name" value="S-ADENOSYL-METHYLTRANSFERASE MRAW"/>
    <property type="match status" value="1"/>
</dbReference>
<feature type="binding site" evidence="6">
    <location>
        <position position="123"/>
    </location>
    <ligand>
        <name>S-adenosyl-L-methionine</name>
        <dbReference type="ChEBI" id="CHEBI:59789"/>
    </ligand>
</feature>
<dbReference type="Pfam" id="PF01795">
    <property type="entry name" value="Methyltransf_5"/>
    <property type="match status" value="1"/>
</dbReference>
<dbReference type="GO" id="GO:0005737">
    <property type="term" value="C:cytoplasm"/>
    <property type="evidence" value="ECO:0007669"/>
    <property type="project" value="UniProtKB-SubCell"/>
</dbReference>
<evidence type="ECO:0000256" key="5">
    <source>
        <dbReference type="ARBA" id="ARBA00022691"/>
    </source>
</evidence>
<dbReference type="EMBL" id="MHLA01000005">
    <property type="protein sequence ID" value="OGZ00266.1"/>
    <property type="molecule type" value="Genomic_DNA"/>
</dbReference>
<feature type="binding site" evidence="6">
    <location>
        <begin position="49"/>
        <end position="51"/>
    </location>
    <ligand>
        <name>S-adenosyl-L-methionine</name>
        <dbReference type="ChEBI" id="CHEBI:59789"/>
    </ligand>
</feature>
<dbReference type="GO" id="GO:0071424">
    <property type="term" value="F:rRNA (cytosine-N4-)-methyltransferase activity"/>
    <property type="evidence" value="ECO:0007669"/>
    <property type="project" value="UniProtKB-UniRule"/>
</dbReference>
<evidence type="ECO:0000256" key="4">
    <source>
        <dbReference type="ARBA" id="ARBA00022679"/>
    </source>
</evidence>